<protein>
    <submittedName>
        <fullName evidence="1">Uncharacterized protein</fullName>
    </submittedName>
</protein>
<name>A0A182KJ37_9DIPT</name>
<sequence>MDYAQLLQVVAGVDLDVDADRTAVDAGKGFADVATDRVGELVRHRRDRGQRLQGCERRVRGVRVEADRRVPVVHRRERLKVGRHHRVDRARVLAAQAHVDLLHALLRMDDHR</sequence>
<evidence type="ECO:0000313" key="2">
    <source>
        <dbReference type="Proteomes" id="UP000075881"/>
    </source>
</evidence>
<reference evidence="1" key="2">
    <citation type="submission" date="2020-05" db="UniProtKB">
        <authorList>
            <consortium name="EnsemblMetazoa"/>
        </authorList>
    </citation>
    <scope>IDENTIFICATION</scope>
    <source>
        <strain evidence="1">ACHKN1017</strain>
    </source>
</reference>
<dbReference type="AlphaFoldDB" id="A0A182KJ37"/>
<dbReference type="VEuPathDB" id="VectorBase:ACHR014439"/>
<reference evidence="2" key="1">
    <citation type="submission" date="2013-03" db="EMBL/GenBank/DDBJ databases">
        <title>The Genome Sequence of Anopheles christyi ACHKN1017.</title>
        <authorList>
            <consortium name="The Broad Institute Genomics Platform"/>
            <person name="Neafsey D.E."/>
            <person name="Besansky N."/>
            <person name="Walker B."/>
            <person name="Young S.K."/>
            <person name="Zeng Q."/>
            <person name="Gargeya S."/>
            <person name="Fitzgerald M."/>
            <person name="Haas B."/>
            <person name="Abouelleil A."/>
            <person name="Allen A.W."/>
            <person name="Alvarado L."/>
            <person name="Arachchi H.M."/>
            <person name="Berlin A.M."/>
            <person name="Chapman S.B."/>
            <person name="Gainer-Dewar J."/>
            <person name="Goldberg J."/>
            <person name="Griggs A."/>
            <person name="Gujja S."/>
            <person name="Hansen M."/>
            <person name="Howarth C."/>
            <person name="Imamovic A."/>
            <person name="Ireland A."/>
            <person name="Larimer J."/>
            <person name="McCowan C."/>
            <person name="Murphy C."/>
            <person name="Pearson M."/>
            <person name="Poon T.W."/>
            <person name="Priest M."/>
            <person name="Roberts A."/>
            <person name="Saif S."/>
            <person name="Shea T."/>
            <person name="Sisk P."/>
            <person name="Sykes S."/>
            <person name="Wortman J."/>
            <person name="Nusbaum C."/>
            <person name="Birren B."/>
        </authorList>
    </citation>
    <scope>NUCLEOTIDE SEQUENCE [LARGE SCALE GENOMIC DNA]</scope>
    <source>
        <strain evidence="2">ACHKN1017</strain>
    </source>
</reference>
<organism evidence="1 2">
    <name type="scientific">Anopheles christyi</name>
    <dbReference type="NCBI Taxonomy" id="43041"/>
    <lineage>
        <taxon>Eukaryota</taxon>
        <taxon>Metazoa</taxon>
        <taxon>Ecdysozoa</taxon>
        <taxon>Arthropoda</taxon>
        <taxon>Hexapoda</taxon>
        <taxon>Insecta</taxon>
        <taxon>Pterygota</taxon>
        <taxon>Neoptera</taxon>
        <taxon>Endopterygota</taxon>
        <taxon>Diptera</taxon>
        <taxon>Nematocera</taxon>
        <taxon>Culicoidea</taxon>
        <taxon>Culicidae</taxon>
        <taxon>Anophelinae</taxon>
        <taxon>Anopheles</taxon>
    </lineage>
</organism>
<dbReference type="EnsemblMetazoa" id="ACHR014439-RA">
    <property type="protein sequence ID" value="ACHR014439-PA"/>
    <property type="gene ID" value="ACHR014439"/>
</dbReference>
<dbReference type="Proteomes" id="UP000075881">
    <property type="component" value="Unassembled WGS sequence"/>
</dbReference>
<evidence type="ECO:0000313" key="1">
    <source>
        <dbReference type="EnsemblMetazoa" id="ACHR014439-PA"/>
    </source>
</evidence>
<keyword evidence="2" id="KW-1185">Reference proteome</keyword>
<accession>A0A182KJ37</accession>
<proteinExistence type="predicted"/>